<protein>
    <submittedName>
        <fullName evidence="2">Uncharacterized protein</fullName>
    </submittedName>
</protein>
<sequence>MTTPVRAPTPNTTAVPGRPLPPVGQAARFSELLKQRRPPELPEPPVPDDIAELPDGVAPSQAATADTACDDEPALPPEAEVPPVEVAVATVAAVPWTDDRCGAAMREVALTIAGFCNDRAVNDGALWQVQMALRADVVPDTTLHLSLSPHWLTLRFHAGEPAALDLLSRGAEALRQVLDTTLARKRDIAITFESP</sequence>
<dbReference type="InterPro" id="IPR013390">
    <property type="entry name" value="T3SS_HpaP"/>
</dbReference>
<dbReference type="RefSeq" id="WP_085751066.1">
    <property type="nucleotide sequence ID" value="NZ_BSPR01000007.1"/>
</dbReference>
<feature type="region of interest" description="Disordered" evidence="1">
    <location>
        <begin position="1"/>
        <end position="52"/>
    </location>
</feature>
<gene>
    <name evidence="2" type="ORF">A4W93_13265</name>
</gene>
<dbReference type="EMBL" id="CP015118">
    <property type="protein sequence ID" value="ARN20787.1"/>
    <property type="molecule type" value="Genomic_DNA"/>
</dbReference>
<dbReference type="OrthoDB" id="9150349at2"/>
<keyword evidence="3" id="KW-1185">Reference proteome</keyword>
<reference evidence="2 3" key="1">
    <citation type="submission" date="2016-04" db="EMBL/GenBank/DDBJ databases">
        <title>Complete genome sequence of natural rubber-degrading, novel Gram-negative bacterium, Rhizobacter gummiphilus strain NS21.</title>
        <authorList>
            <person name="Tabata M."/>
            <person name="Kasai D."/>
            <person name="Fukuda M."/>
        </authorList>
    </citation>
    <scope>NUCLEOTIDE SEQUENCE [LARGE SCALE GENOMIC DNA]</scope>
    <source>
        <strain evidence="2 3">NS21</strain>
    </source>
</reference>
<dbReference type="Pfam" id="PF09483">
    <property type="entry name" value="HpaP"/>
    <property type="match status" value="1"/>
</dbReference>
<dbReference type="STRING" id="946333.A4W93_13265"/>
<evidence type="ECO:0000313" key="2">
    <source>
        <dbReference type="EMBL" id="ARN20787.1"/>
    </source>
</evidence>
<dbReference type="KEGG" id="rgu:A4W93_13265"/>
<feature type="compositionally biased region" description="Polar residues" evidence="1">
    <location>
        <begin position="1"/>
        <end position="14"/>
    </location>
</feature>
<dbReference type="NCBIfam" id="TIGR02557">
    <property type="entry name" value="HpaP"/>
    <property type="match status" value="1"/>
</dbReference>
<evidence type="ECO:0000256" key="1">
    <source>
        <dbReference type="SAM" id="MobiDB-lite"/>
    </source>
</evidence>
<organism evidence="2 3">
    <name type="scientific">Piscinibacter gummiphilus</name>
    <dbReference type="NCBI Taxonomy" id="946333"/>
    <lineage>
        <taxon>Bacteria</taxon>
        <taxon>Pseudomonadati</taxon>
        <taxon>Pseudomonadota</taxon>
        <taxon>Betaproteobacteria</taxon>
        <taxon>Burkholderiales</taxon>
        <taxon>Sphaerotilaceae</taxon>
        <taxon>Piscinibacter</taxon>
    </lineage>
</organism>
<proteinExistence type="predicted"/>
<accession>A0A1W6L9D9</accession>
<evidence type="ECO:0000313" key="3">
    <source>
        <dbReference type="Proteomes" id="UP000193427"/>
    </source>
</evidence>
<name>A0A1W6L9D9_9BURK</name>
<dbReference type="AlphaFoldDB" id="A0A1W6L9D9"/>
<feature type="compositionally biased region" description="Basic and acidic residues" evidence="1">
    <location>
        <begin position="31"/>
        <end position="40"/>
    </location>
</feature>
<dbReference type="Proteomes" id="UP000193427">
    <property type="component" value="Chromosome"/>
</dbReference>